<protein>
    <submittedName>
        <fullName evidence="2">Uncharacterized protein</fullName>
    </submittedName>
</protein>
<sequence>MLLAICALLALPGFLLVLAFQDCRYLSKGFEAPAIVPAEDRRLIIVLPANAPDINLCKATTSAISLGYPAPVIVNWGKDYQGKGWHGGSHLDKIIGTLDFLNWASSSDAGDHKLGDNDLVIVLDSYDTWFQLPPSVLLQRYHEANRLAGQRLEEQWPGQGNISVQQSIIVSAQKKCFPPPDSGSILHCDALPESPARADLYGPETDKDPNLYHNVRPRYLNSGSMIGPVEDMRRYFDRVKHRMRQRQAEGVHLYSDQGIFAEVFGEQEIMRQRLRDGHVQDQASEIETFEYHVGLDYTQQLFIATVFEEEDGDIITLGNETEIARRSKALQISPVRLKGVPNDLANTQNPLQSMGAGDYSWWDEMPLYADFFSTAIPVVLHHNAHKDGLKSRRVEWWDRTWYFPYLRELLAAQLSPGEREPLFRSADKVVYWAPQSNQTGAKPRLFKEHLTSPAQEGSEANTMTLPTFNLIIPSLPNAPLQLDASYLESVGLLNEPYSQEQSHCDLTWQPDPCCQDGEPLLANTQRI</sequence>
<gene>
    <name evidence="2" type="ORF">CEP54_015226</name>
</gene>
<name>A0A428NQQ1_9HYPO</name>
<dbReference type="OrthoDB" id="422736at2759"/>
<dbReference type="PANTHER" id="PTHR36587">
    <property type="entry name" value="EXPRESSION SITE-ASSOCIATED GENE 3 (ESAG3)-LIKE PROTEIN"/>
    <property type="match status" value="1"/>
</dbReference>
<keyword evidence="1" id="KW-0732">Signal</keyword>
<reference evidence="2 3" key="1">
    <citation type="submission" date="2017-06" db="EMBL/GenBank/DDBJ databases">
        <title>Comparative genomic analysis of Ambrosia Fusariam Clade fungi.</title>
        <authorList>
            <person name="Stajich J.E."/>
            <person name="Carrillo J."/>
            <person name="Kijimoto T."/>
            <person name="Eskalen A."/>
            <person name="O'Donnell K."/>
            <person name="Kasson M."/>
        </authorList>
    </citation>
    <scope>NUCLEOTIDE SEQUENCE [LARGE SCALE GENOMIC DNA]</scope>
    <source>
        <strain evidence="2 3">NRRL62584</strain>
    </source>
</reference>
<accession>A0A428NQQ1</accession>
<dbReference type="Proteomes" id="UP000288168">
    <property type="component" value="Unassembled WGS sequence"/>
</dbReference>
<evidence type="ECO:0000313" key="3">
    <source>
        <dbReference type="Proteomes" id="UP000288168"/>
    </source>
</evidence>
<dbReference type="PANTHER" id="PTHR36587:SF2">
    <property type="entry name" value="EXPRESSION SITE-ASSOCIATED GENE 3 (ESAG3)-LIKE PROTEIN"/>
    <property type="match status" value="1"/>
</dbReference>
<dbReference type="CDD" id="cd22997">
    <property type="entry name" value="GT_LH"/>
    <property type="match status" value="1"/>
</dbReference>
<dbReference type="EMBL" id="NKCI01000337">
    <property type="protein sequence ID" value="RSL43087.1"/>
    <property type="molecule type" value="Genomic_DNA"/>
</dbReference>
<feature type="chain" id="PRO_5019307159" evidence="1">
    <location>
        <begin position="20"/>
        <end position="527"/>
    </location>
</feature>
<dbReference type="AlphaFoldDB" id="A0A428NQQ1"/>
<comment type="caution">
    <text evidence="2">The sequence shown here is derived from an EMBL/GenBank/DDBJ whole genome shotgun (WGS) entry which is preliminary data.</text>
</comment>
<keyword evidence="3" id="KW-1185">Reference proteome</keyword>
<dbReference type="STRING" id="1325734.A0A428NQQ1"/>
<proteinExistence type="predicted"/>
<evidence type="ECO:0000313" key="2">
    <source>
        <dbReference type="EMBL" id="RSL43087.1"/>
    </source>
</evidence>
<organism evidence="2 3">
    <name type="scientific">Fusarium duplospermum</name>
    <dbReference type="NCBI Taxonomy" id="1325734"/>
    <lineage>
        <taxon>Eukaryota</taxon>
        <taxon>Fungi</taxon>
        <taxon>Dikarya</taxon>
        <taxon>Ascomycota</taxon>
        <taxon>Pezizomycotina</taxon>
        <taxon>Sordariomycetes</taxon>
        <taxon>Hypocreomycetidae</taxon>
        <taxon>Hypocreales</taxon>
        <taxon>Nectriaceae</taxon>
        <taxon>Fusarium</taxon>
        <taxon>Fusarium solani species complex</taxon>
    </lineage>
</organism>
<evidence type="ECO:0000256" key="1">
    <source>
        <dbReference type="SAM" id="SignalP"/>
    </source>
</evidence>
<feature type="signal peptide" evidence="1">
    <location>
        <begin position="1"/>
        <end position="19"/>
    </location>
</feature>